<dbReference type="NCBIfam" id="TIGR00100">
    <property type="entry name" value="hypA"/>
    <property type="match status" value="1"/>
</dbReference>
<evidence type="ECO:0000313" key="6">
    <source>
        <dbReference type="Proteomes" id="UP000002613"/>
    </source>
</evidence>
<dbReference type="Proteomes" id="UP000002613">
    <property type="component" value="Chromosome"/>
</dbReference>
<dbReference type="Gene3D" id="3.30.2320.80">
    <property type="match status" value="1"/>
</dbReference>
<dbReference type="KEGG" id="fpl:Ferp_1803"/>
<keyword evidence="1 4" id="KW-0533">Nickel</keyword>
<feature type="binding site" evidence="4">
    <location>
        <position position="73"/>
    </location>
    <ligand>
        <name>Zn(2+)</name>
        <dbReference type="ChEBI" id="CHEBI:29105"/>
    </ligand>
</feature>
<comment type="function">
    <text evidence="4">Involved in the maturation of [NiFe] hydrogenases. Required for nickel insertion into the metal center of the hydrogenase.</text>
</comment>
<dbReference type="InterPro" id="IPR000688">
    <property type="entry name" value="HypA/HybF"/>
</dbReference>
<gene>
    <name evidence="4" type="primary">hypA</name>
    <name evidence="5" type="ordered locus">Ferp_1803</name>
</gene>
<keyword evidence="6" id="KW-1185">Reference proteome</keyword>
<reference evidence="6" key="1">
    <citation type="submission" date="2010-02" db="EMBL/GenBank/DDBJ databases">
        <title>Complete sequence of Ferroglobus placidus DSM 10642.</title>
        <authorList>
            <consortium name="US DOE Joint Genome Institute"/>
            <person name="Lucas S."/>
            <person name="Copeland A."/>
            <person name="Lapidus A."/>
            <person name="Cheng J.-F."/>
            <person name="Bruce D."/>
            <person name="Goodwin L."/>
            <person name="Pitluck S."/>
            <person name="Saunders E."/>
            <person name="Brettin T."/>
            <person name="Detter J.C."/>
            <person name="Han C."/>
            <person name="Tapia R."/>
            <person name="Larimer F."/>
            <person name="Land M."/>
            <person name="Hauser L."/>
            <person name="Kyrpides N."/>
            <person name="Ivanova N."/>
            <person name="Holmes D."/>
            <person name="Lovley D."/>
            <person name="Kyrpides N."/>
            <person name="Anderson I.J."/>
            <person name="Woyke T."/>
        </authorList>
    </citation>
    <scope>NUCLEOTIDE SEQUENCE [LARGE SCALE GENOMIC DNA]</scope>
    <source>
        <strain evidence="6">DSM 10642 / AEDII12DO</strain>
    </source>
</reference>
<comment type="similarity">
    <text evidence="4">Belongs to the HypA/HybF family.</text>
</comment>
<evidence type="ECO:0000256" key="2">
    <source>
        <dbReference type="ARBA" id="ARBA00022723"/>
    </source>
</evidence>
<feature type="binding site" evidence="4">
    <location>
        <position position="87"/>
    </location>
    <ligand>
        <name>Zn(2+)</name>
        <dbReference type="ChEBI" id="CHEBI:29105"/>
    </ligand>
</feature>
<dbReference type="PIRSF" id="PIRSF004761">
    <property type="entry name" value="Hydrgn_mat_HypA"/>
    <property type="match status" value="1"/>
</dbReference>
<organism evidence="5 6">
    <name type="scientific">Ferroglobus placidus (strain DSM 10642 / AEDII12DO)</name>
    <dbReference type="NCBI Taxonomy" id="589924"/>
    <lineage>
        <taxon>Archaea</taxon>
        <taxon>Methanobacteriati</taxon>
        <taxon>Methanobacteriota</taxon>
        <taxon>Archaeoglobi</taxon>
        <taxon>Archaeoglobales</taxon>
        <taxon>Archaeoglobaceae</taxon>
        <taxon>Ferroglobus</taxon>
    </lineage>
</organism>
<dbReference type="GO" id="GO:0016151">
    <property type="term" value="F:nickel cation binding"/>
    <property type="evidence" value="ECO:0007669"/>
    <property type="project" value="UniProtKB-UniRule"/>
</dbReference>
<evidence type="ECO:0000313" key="5">
    <source>
        <dbReference type="EMBL" id="ADC65946.1"/>
    </source>
</evidence>
<evidence type="ECO:0000256" key="1">
    <source>
        <dbReference type="ARBA" id="ARBA00022596"/>
    </source>
</evidence>
<dbReference type="PaxDb" id="589924-Ferp_1803"/>
<feature type="binding site" evidence="4">
    <location>
        <position position="76"/>
    </location>
    <ligand>
        <name>Zn(2+)</name>
        <dbReference type="ChEBI" id="CHEBI:29105"/>
    </ligand>
</feature>
<dbReference type="PANTHER" id="PTHR34535:SF3">
    <property type="entry name" value="HYDROGENASE MATURATION FACTOR HYPA"/>
    <property type="match status" value="1"/>
</dbReference>
<evidence type="ECO:0000256" key="4">
    <source>
        <dbReference type="HAMAP-Rule" id="MF_00213"/>
    </source>
</evidence>
<keyword evidence="3 4" id="KW-0862">Zinc</keyword>
<feature type="binding site" evidence="4">
    <location>
        <position position="89"/>
    </location>
    <ligand>
        <name>Zn(2+)</name>
        <dbReference type="ChEBI" id="CHEBI:29105"/>
    </ligand>
</feature>
<evidence type="ECO:0000256" key="3">
    <source>
        <dbReference type="ARBA" id="ARBA00022833"/>
    </source>
</evidence>
<dbReference type="EMBL" id="CP001899">
    <property type="protein sequence ID" value="ADC65946.1"/>
    <property type="molecule type" value="Genomic_DNA"/>
</dbReference>
<dbReference type="Pfam" id="PF01155">
    <property type="entry name" value="HypA"/>
    <property type="match status" value="1"/>
</dbReference>
<protein>
    <recommendedName>
        <fullName evidence="4">Hydrogenase maturation factor HypA</fullName>
    </recommendedName>
</protein>
<dbReference type="RefSeq" id="WP_012966285.1">
    <property type="nucleotide sequence ID" value="NC_013849.1"/>
</dbReference>
<dbReference type="GO" id="GO:0051604">
    <property type="term" value="P:protein maturation"/>
    <property type="evidence" value="ECO:0007669"/>
    <property type="project" value="InterPro"/>
</dbReference>
<name>D3RZN3_FERPA</name>
<dbReference type="AlphaFoldDB" id="D3RZN3"/>
<dbReference type="PANTHER" id="PTHR34535">
    <property type="entry name" value="HYDROGENASE MATURATION FACTOR HYPA"/>
    <property type="match status" value="1"/>
</dbReference>
<dbReference type="OrthoDB" id="36835at2157"/>
<dbReference type="STRING" id="589924.Ferp_1803"/>
<dbReference type="GO" id="GO:0008270">
    <property type="term" value="F:zinc ion binding"/>
    <property type="evidence" value="ECO:0007669"/>
    <property type="project" value="UniProtKB-UniRule"/>
</dbReference>
<dbReference type="eggNOG" id="arCOG04426">
    <property type="taxonomic scope" value="Archaea"/>
</dbReference>
<dbReference type="HOGENOM" id="CLU_126929_2_1_2"/>
<proteinExistence type="inferred from homology"/>
<dbReference type="GeneID" id="8779331"/>
<reference evidence="5 6" key="2">
    <citation type="journal article" date="2011" name="Stand. Genomic Sci.">
        <title>Complete genome sequence of Ferroglobus placidus AEDII12DO.</title>
        <authorList>
            <person name="Anderson I."/>
            <person name="Risso C."/>
            <person name="Holmes D."/>
            <person name="Lucas S."/>
            <person name="Copeland A."/>
            <person name="Lapidus A."/>
            <person name="Cheng J.F."/>
            <person name="Bruce D."/>
            <person name="Goodwin L."/>
            <person name="Pitluck S."/>
            <person name="Saunders E."/>
            <person name="Brettin T."/>
            <person name="Detter J.C."/>
            <person name="Han C."/>
            <person name="Tapia R."/>
            <person name="Larimer F."/>
            <person name="Land M."/>
            <person name="Hauser L."/>
            <person name="Woyke T."/>
            <person name="Lovley D."/>
            <person name="Kyrpides N."/>
            <person name="Ivanova N."/>
        </authorList>
    </citation>
    <scope>NUCLEOTIDE SEQUENCE [LARGE SCALE GENOMIC DNA]</scope>
    <source>
        <strain evidence="6">DSM 10642 / AEDII12DO</strain>
    </source>
</reference>
<feature type="binding site" evidence="4">
    <location>
        <position position="2"/>
    </location>
    <ligand>
        <name>Ni(2+)</name>
        <dbReference type="ChEBI" id="CHEBI:49786"/>
    </ligand>
</feature>
<accession>D3RZN3</accession>
<sequence length="115" mass="12957">MHEFSYAQALVENALRIAESKKAKKVKKVVVEIGSLLLINPEQLRFCYEVITKNTILDGSELEIINSEALLICESCGRKYKELTSVCECGGFLKVESGDEFVLRRIVMEVEDAQN</sequence>
<dbReference type="HAMAP" id="MF_00213">
    <property type="entry name" value="HypA_HybF"/>
    <property type="match status" value="1"/>
</dbReference>
<keyword evidence="2 4" id="KW-0479">Metal-binding</keyword>